<gene>
    <name evidence="1" type="ORF">STSP_64770</name>
</gene>
<proteinExistence type="predicted"/>
<dbReference type="PATRIC" id="fig|1716141.3.peg.6827"/>
<dbReference type="AlphaFoldDB" id="A0A177HH24"/>
<evidence type="ECO:0000313" key="2">
    <source>
        <dbReference type="Proteomes" id="UP000077381"/>
    </source>
</evidence>
<evidence type="ECO:0000313" key="1">
    <source>
        <dbReference type="EMBL" id="OAH10221.1"/>
    </source>
</evidence>
<sequence length="84" mass="9472">MVSDTNRETLQAMGGPRFRGTVSAAMAQRWRLYRRCETPSSRPPSVASAIIKKDIVSRIEHAVTQREWAERMAADAGPEEMPRN</sequence>
<organism evidence="1 2">
    <name type="scientific">Streptomyces jeddahensis</name>
    <dbReference type="NCBI Taxonomy" id="1716141"/>
    <lineage>
        <taxon>Bacteria</taxon>
        <taxon>Bacillati</taxon>
        <taxon>Actinomycetota</taxon>
        <taxon>Actinomycetes</taxon>
        <taxon>Kitasatosporales</taxon>
        <taxon>Streptomycetaceae</taxon>
        <taxon>Streptomyces</taxon>
    </lineage>
</organism>
<name>A0A177HH24_9ACTN</name>
<dbReference type="Proteomes" id="UP000077381">
    <property type="component" value="Unassembled WGS sequence"/>
</dbReference>
<dbReference type="EMBL" id="LOHS01000156">
    <property type="protein sequence ID" value="OAH10221.1"/>
    <property type="molecule type" value="Genomic_DNA"/>
</dbReference>
<comment type="caution">
    <text evidence="1">The sequence shown here is derived from an EMBL/GenBank/DDBJ whole genome shotgun (WGS) entry which is preliminary data.</text>
</comment>
<accession>A0A177HH24</accession>
<keyword evidence="2" id="KW-1185">Reference proteome</keyword>
<reference evidence="1 2" key="1">
    <citation type="submission" date="2015-12" db="EMBL/GenBank/DDBJ databases">
        <title>Genome sequence of Streptomyces sp. G25.</title>
        <authorList>
            <person name="Poehlein A."/>
            <person name="Roettig A."/>
            <person name="Hiessl S."/>
            <person name="Hauschild P."/>
            <person name="Schauer J."/>
            <person name="Madkour M.H."/>
            <person name="Al-Ansari A.M."/>
            <person name="Almakishah N.H."/>
            <person name="Steinbuechel A."/>
            <person name="Daniel R."/>
        </authorList>
    </citation>
    <scope>NUCLEOTIDE SEQUENCE [LARGE SCALE GENOMIC DNA]</scope>
    <source>
        <strain evidence="2">G25(2015)</strain>
    </source>
</reference>
<protein>
    <submittedName>
        <fullName evidence="1">Uncharacterized protein</fullName>
    </submittedName>
</protein>